<dbReference type="GO" id="GO:0015772">
    <property type="term" value="P:oligosaccharide transport"/>
    <property type="evidence" value="ECO:0007669"/>
    <property type="project" value="TreeGrafter"/>
</dbReference>
<dbReference type="InterPro" id="IPR053713">
    <property type="entry name" value="Bact_OM_Channel_sf"/>
</dbReference>
<feature type="region of interest" description="Disordered" evidence="2">
    <location>
        <begin position="1"/>
        <end position="40"/>
    </location>
</feature>
<protein>
    <submittedName>
        <fullName evidence="3">Uncharacterized protein</fullName>
    </submittedName>
</protein>
<keyword evidence="4" id="KW-1185">Reference proteome</keyword>
<dbReference type="GO" id="GO:0009279">
    <property type="term" value="C:cell outer membrane"/>
    <property type="evidence" value="ECO:0007669"/>
    <property type="project" value="TreeGrafter"/>
</dbReference>
<name>A0A845BKV7_9NEIS</name>
<evidence type="ECO:0000313" key="3">
    <source>
        <dbReference type="EMBL" id="MXR35868.1"/>
    </source>
</evidence>
<evidence type="ECO:0000313" key="4">
    <source>
        <dbReference type="Proteomes" id="UP000467214"/>
    </source>
</evidence>
<comment type="caution">
    <text evidence="3">The sequence shown here is derived from an EMBL/GenBank/DDBJ whole genome shotgun (WGS) entry which is preliminary data.</text>
</comment>
<evidence type="ECO:0000256" key="2">
    <source>
        <dbReference type="SAM" id="MobiDB-lite"/>
    </source>
</evidence>
<dbReference type="Pfam" id="PF06178">
    <property type="entry name" value="KdgM"/>
    <property type="match status" value="1"/>
</dbReference>
<dbReference type="GO" id="GO:0015288">
    <property type="term" value="F:porin activity"/>
    <property type="evidence" value="ECO:0007669"/>
    <property type="project" value="TreeGrafter"/>
</dbReference>
<dbReference type="PANTHER" id="PTHR38105:SF5">
    <property type="entry name" value="OUTER MEMBRANE PROTEIN"/>
    <property type="match status" value="1"/>
</dbReference>
<dbReference type="AlphaFoldDB" id="A0A845BKV7"/>
<proteinExistence type="predicted"/>
<gene>
    <name evidence="3" type="ORF">GQF02_02620</name>
</gene>
<accession>A0A845BKV7</accession>
<dbReference type="Proteomes" id="UP000467214">
    <property type="component" value="Unassembled WGS sequence"/>
</dbReference>
<dbReference type="Gene3D" id="2.40.160.40">
    <property type="entry name" value="monomeric porin ompg"/>
    <property type="match status" value="1"/>
</dbReference>
<sequence>MHRQCLAAPTGSTGLAVPDRMQSRSMTANRPPRQQRLLASRPVSRLPMARPVKRSFFLFPVLQIDTRSAPVFDPDQQTRRLCPRYGIQHLQRYYKTIIIALLFFKSSILTYQLKDCIMNKTLIATLLAIACGSAGAAELDLRTGYDTGMDKWFSRALIGHQWSSGIGGWTELTANQSSGSDEGYDSFTAGDNEAGVYYNYKLNDQLSLVPGVAHVWNSNGSETRPYMELRWKLSETLSINPRYRYQQGHIDTNSANEKVKAHNYSIWATWKANDHVHFSLNPEYTKRVSGPDFNKFTGDDMFELGLQTRLVSVSKDFTPYFDIRYVDKGDKKGQEVNRTWVRVGVKIPL</sequence>
<evidence type="ECO:0000256" key="1">
    <source>
        <dbReference type="ARBA" id="ARBA00022729"/>
    </source>
</evidence>
<dbReference type="EMBL" id="WSSB01000002">
    <property type="protein sequence ID" value="MXR35868.1"/>
    <property type="molecule type" value="Genomic_DNA"/>
</dbReference>
<organism evidence="3 4">
    <name type="scientific">Craterilacuibacter sinensis</name>
    <dbReference type="NCBI Taxonomy" id="2686017"/>
    <lineage>
        <taxon>Bacteria</taxon>
        <taxon>Pseudomonadati</taxon>
        <taxon>Pseudomonadota</taxon>
        <taxon>Betaproteobacteria</taxon>
        <taxon>Neisseriales</taxon>
        <taxon>Neisseriaceae</taxon>
        <taxon>Craterilacuibacter</taxon>
    </lineage>
</organism>
<dbReference type="InterPro" id="IPR009331">
    <property type="entry name" value="Oligogalacturonate-sp_porin"/>
</dbReference>
<reference evidence="3 4" key="1">
    <citation type="submission" date="2019-12" db="EMBL/GenBank/DDBJ databases">
        <title>Neisseriaceae gen. nov. sp. Genome sequencing and assembly.</title>
        <authorList>
            <person name="Liu Z."/>
            <person name="Li A."/>
        </authorList>
    </citation>
    <scope>NUCLEOTIDE SEQUENCE [LARGE SCALE GENOMIC DNA]</scope>
    <source>
        <strain evidence="3 4">B2N2-7</strain>
    </source>
</reference>
<dbReference type="SUPFAM" id="SSF56935">
    <property type="entry name" value="Porins"/>
    <property type="match status" value="1"/>
</dbReference>
<keyword evidence="1" id="KW-0732">Signal</keyword>
<dbReference type="PANTHER" id="PTHR38105">
    <property type="entry name" value="OUTER MEMBRANE PROTEIN-RELATED-RELATED"/>
    <property type="match status" value="1"/>
</dbReference>